<keyword evidence="8" id="KW-1185">Reference proteome</keyword>
<dbReference type="SMART" id="SM00342">
    <property type="entry name" value="HTH_ARAC"/>
    <property type="match status" value="1"/>
</dbReference>
<dbReference type="PANTHER" id="PTHR11019:SF159">
    <property type="entry name" value="TRANSCRIPTIONAL REGULATOR-RELATED"/>
    <property type="match status" value="1"/>
</dbReference>
<dbReference type="Pfam" id="PF02311">
    <property type="entry name" value="AraC_binding"/>
    <property type="match status" value="1"/>
</dbReference>
<dbReference type="RefSeq" id="WP_142811649.1">
    <property type="nucleotide sequence ID" value="NZ_CP036282.1"/>
</dbReference>
<dbReference type="AlphaFoldDB" id="A0A515EPJ7"/>
<sequence length="273" mass="29766">MKPAKKLNPVSFDSRHDRAPTLQRPVRCRARPLQMDTHVTPHQHPWAQLSCCGNGLMQVSVKQGALETTYIVPPTRAVWIPPNVEHTVTVLETAEMRTVDFHSTAMPPGWESSRVLVVSSLLRELIQALAEPESGVREQALMTLASNELGRAPAQALGVPLPRDKRLRALCEAILAAPAERATLSEWAVDIGASERTVARLFRTELSTSFQQWRQQAVLAHALPMLAKGMSIGHVAAATGYASDSAFSAMFKAAMGQPPSSFQTKASDTLQAF</sequence>
<dbReference type="Gene3D" id="2.60.120.10">
    <property type="entry name" value="Jelly Rolls"/>
    <property type="match status" value="1"/>
</dbReference>
<dbReference type="InterPro" id="IPR009057">
    <property type="entry name" value="Homeodomain-like_sf"/>
</dbReference>
<gene>
    <name evidence="7" type="ORF">EXZ61_10680</name>
</gene>
<dbReference type="SUPFAM" id="SSF51182">
    <property type="entry name" value="RmlC-like cupins"/>
    <property type="match status" value="1"/>
</dbReference>
<organism evidence="7 8">
    <name type="scientific">Rhodoferax aquaticus</name>
    <dbReference type="NCBI Taxonomy" id="2527691"/>
    <lineage>
        <taxon>Bacteria</taxon>
        <taxon>Pseudomonadati</taxon>
        <taxon>Pseudomonadota</taxon>
        <taxon>Betaproteobacteria</taxon>
        <taxon>Burkholderiales</taxon>
        <taxon>Comamonadaceae</taxon>
        <taxon>Rhodoferax</taxon>
    </lineage>
</organism>
<dbReference type="EMBL" id="CP036282">
    <property type="protein sequence ID" value="QDL54594.1"/>
    <property type="molecule type" value="Genomic_DNA"/>
</dbReference>
<dbReference type="GO" id="GO:0043565">
    <property type="term" value="F:sequence-specific DNA binding"/>
    <property type="evidence" value="ECO:0007669"/>
    <property type="project" value="InterPro"/>
</dbReference>
<dbReference type="Proteomes" id="UP000317365">
    <property type="component" value="Chromosome"/>
</dbReference>
<dbReference type="InterPro" id="IPR003313">
    <property type="entry name" value="AraC-bd"/>
</dbReference>
<evidence type="ECO:0000259" key="6">
    <source>
        <dbReference type="PROSITE" id="PS01124"/>
    </source>
</evidence>
<dbReference type="Pfam" id="PF12833">
    <property type="entry name" value="HTH_18"/>
    <property type="match status" value="1"/>
</dbReference>
<dbReference type="InterPro" id="IPR014710">
    <property type="entry name" value="RmlC-like_jellyroll"/>
</dbReference>
<evidence type="ECO:0000313" key="8">
    <source>
        <dbReference type="Proteomes" id="UP000317365"/>
    </source>
</evidence>
<proteinExistence type="predicted"/>
<keyword evidence="2" id="KW-0805">Transcription regulation</keyword>
<dbReference type="FunFam" id="1.10.10.60:FF:000132">
    <property type="entry name" value="AraC family transcriptional regulator"/>
    <property type="match status" value="1"/>
</dbReference>
<protein>
    <submittedName>
        <fullName evidence="7">AraC family transcriptional regulator</fullName>
    </submittedName>
</protein>
<name>A0A515EPJ7_9BURK</name>
<evidence type="ECO:0000256" key="1">
    <source>
        <dbReference type="ARBA" id="ARBA00022491"/>
    </source>
</evidence>
<dbReference type="PANTHER" id="PTHR11019">
    <property type="entry name" value="HTH-TYPE TRANSCRIPTIONAL REGULATOR NIMR"/>
    <property type="match status" value="1"/>
</dbReference>
<reference evidence="8" key="2">
    <citation type="journal article" date="2020" name="Int. J. Syst. Evol. Microbiol.">
        <title>Genomic insights into a novel species Rhodoferax aquaticus sp. nov., isolated from freshwater.</title>
        <authorList>
            <person name="Li T."/>
            <person name="Zhuo Y."/>
            <person name="Jin C.Z."/>
            <person name="Wu X."/>
            <person name="Ko S.R."/>
            <person name="Jin F.J."/>
            <person name="Ahn C.Y."/>
            <person name="Oh H.M."/>
            <person name="Lee H.G."/>
            <person name="Jin L."/>
        </authorList>
    </citation>
    <scope>NUCLEOTIDE SEQUENCE [LARGE SCALE GENOMIC DNA]</scope>
    <source>
        <strain evidence="8">Gr-4</strain>
    </source>
</reference>
<dbReference type="Gene3D" id="1.10.10.60">
    <property type="entry name" value="Homeodomain-like"/>
    <property type="match status" value="1"/>
</dbReference>
<dbReference type="KEGG" id="rhg:EXZ61_10680"/>
<dbReference type="PROSITE" id="PS01124">
    <property type="entry name" value="HTH_ARAC_FAMILY_2"/>
    <property type="match status" value="1"/>
</dbReference>
<evidence type="ECO:0000256" key="4">
    <source>
        <dbReference type="ARBA" id="ARBA00023163"/>
    </source>
</evidence>
<feature type="domain" description="HTH araC/xylS-type" evidence="6">
    <location>
        <begin position="165"/>
        <end position="265"/>
    </location>
</feature>
<evidence type="ECO:0000256" key="3">
    <source>
        <dbReference type="ARBA" id="ARBA00023125"/>
    </source>
</evidence>
<dbReference type="GO" id="GO:0003700">
    <property type="term" value="F:DNA-binding transcription factor activity"/>
    <property type="evidence" value="ECO:0007669"/>
    <property type="project" value="InterPro"/>
</dbReference>
<dbReference type="CDD" id="cd06124">
    <property type="entry name" value="cupin_NimR-like_N"/>
    <property type="match status" value="1"/>
</dbReference>
<dbReference type="InterPro" id="IPR018060">
    <property type="entry name" value="HTH_AraC"/>
</dbReference>
<keyword evidence="1" id="KW-0678">Repressor</keyword>
<dbReference type="SUPFAM" id="SSF46689">
    <property type="entry name" value="Homeodomain-like"/>
    <property type="match status" value="1"/>
</dbReference>
<evidence type="ECO:0000256" key="5">
    <source>
        <dbReference type="SAM" id="MobiDB-lite"/>
    </source>
</evidence>
<evidence type="ECO:0000256" key="2">
    <source>
        <dbReference type="ARBA" id="ARBA00023015"/>
    </source>
</evidence>
<keyword evidence="3" id="KW-0238">DNA-binding</keyword>
<keyword evidence="4" id="KW-0804">Transcription</keyword>
<evidence type="ECO:0000313" key="7">
    <source>
        <dbReference type="EMBL" id="QDL54594.1"/>
    </source>
</evidence>
<reference evidence="8" key="1">
    <citation type="submission" date="2019-02" db="EMBL/GenBank/DDBJ databases">
        <title>Complete genome sequence of Rhodoferax sp. Gr-4.</title>
        <authorList>
            <person name="Jin L."/>
        </authorList>
    </citation>
    <scope>NUCLEOTIDE SEQUENCE [LARGE SCALE GENOMIC DNA]</scope>
    <source>
        <strain evidence="8">Gr-4</strain>
    </source>
</reference>
<feature type="region of interest" description="Disordered" evidence="5">
    <location>
        <begin position="1"/>
        <end position="22"/>
    </location>
</feature>
<accession>A0A515EPJ7</accession>
<dbReference type="InterPro" id="IPR011051">
    <property type="entry name" value="RmlC_Cupin_sf"/>
</dbReference>